<sequence length="183" mass="19478">MHGKGGWLALALLAFTLVLAGCEAAASERLTLPEIEVSFRFEVNGNALSDGQPYTATAVNTVDLTTALQQRGGYTKNEVVAASVTAAEIERVQPALTDLSELLSEARVLLTASGLSDLEVASRTGFPDDETASLAPRSGTDVAAFVKKPAFGAKLRLVPLQPDDRETYVYEVRLTLRVQVEGV</sequence>
<reference evidence="2 3" key="1">
    <citation type="journal article" date="2009" name="Stand. Genomic Sci.">
        <title>Complete genome sequence of Rhodothermus marinus type strain (R-10).</title>
        <authorList>
            <person name="Nolan M."/>
            <person name="Tindall B.J."/>
            <person name="Pomrenke H."/>
            <person name="Lapidus A."/>
            <person name="Copeland A."/>
            <person name="Glavina Del Rio T."/>
            <person name="Lucas S."/>
            <person name="Chen F."/>
            <person name="Tice H."/>
            <person name="Cheng J.F."/>
            <person name="Saunders E."/>
            <person name="Han C."/>
            <person name="Bruce D."/>
            <person name="Goodwin L."/>
            <person name="Chain P."/>
            <person name="Pitluck S."/>
            <person name="Ovchinikova G."/>
            <person name="Pati A."/>
            <person name="Ivanova N."/>
            <person name="Mavromatis K."/>
            <person name="Chen A."/>
            <person name="Palaniappan K."/>
            <person name="Land M."/>
            <person name="Hauser L."/>
            <person name="Chang Y.J."/>
            <person name="Jeffries C.D."/>
            <person name="Brettin T."/>
            <person name="Goker M."/>
            <person name="Bristow J."/>
            <person name="Eisen J.A."/>
            <person name="Markowitz V."/>
            <person name="Hugenholtz P."/>
            <person name="Kyrpides N.C."/>
            <person name="Klenk H.P."/>
            <person name="Detter J.C."/>
        </authorList>
    </citation>
    <scope>NUCLEOTIDE SEQUENCE [LARGE SCALE GENOMIC DNA]</scope>
    <source>
        <strain evidence="3">ATCC 43812 / DSM 4252 / R-10</strain>
    </source>
</reference>
<dbReference type="AlphaFoldDB" id="D0MGF5"/>
<accession>D0MGF5</accession>
<dbReference type="OrthoDB" id="9927532at2"/>
<protein>
    <recommendedName>
        <fullName evidence="4">Lipoprotein</fullName>
    </recommendedName>
</protein>
<evidence type="ECO:0000313" key="2">
    <source>
        <dbReference type="EMBL" id="ACY47711.1"/>
    </source>
</evidence>
<proteinExistence type="predicted"/>
<dbReference type="STRING" id="518766.Rmar_0814"/>
<gene>
    <name evidence="2" type="ordered locus">Rmar_0814</name>
</gene>
<dbReference type="KEGG" id="rmr:Rmar_0814"/>
<evidence type="ECO:0008006" key="4">
    <source>
        <dbReference type="Google" id="ProtNLM"/>
    </source>
</evidence>
<organism evidence="2 3">
    <name type="scientific">Rhodothermus marinus (strain ATCC 43812 / DSM 4252 / R-10)</name>
    <name type="common">Rhodothermus obamensis</name>
    <dbReference type="NCBI Taxonomy" id="518766"/>
    <lineage>
        <taxon>Bacteria</taxon>
        <taxon>Pseudomonadati</taxon>
        <taxon>Rhodothermota</taxon>
        <taxon>Rhodothermia</taxon>
        <taxon>Rhodothermales</taxon>
        <taxon>Rhodothermaceae</taxon>
        <taxon>Rhodothermus</taxon>
    </lineage>
</organism>
<feature type="chain" id="PRO_5003012064" description="Lipoprotein" evidence="1">
    <location>
        <begin position="21"/>
        <end position="183"/>
    </location>
</feature>
<name>D0MGF5_RHOM4</name>
<dbReference type="PROSITE" id="PS51257">
    <property type="entry name" value="PROKAR_LIPOPROTEIN"/>
    <property type="match status" value="1"/>
</dbReference>
<dbReference type="RefSeq" id="WP_012843323.1">
    <property type="nucleotide sequence ID" value="NC_013501.1"/>
</dbReference>
<evidence type="ECO:0000256" key="1">
    <source>
        <dbReference type="SAM" id="SignalP"/>
    </source>
</evidence>
<keyword evidence="3" id="KW-1185">Reference proteome</keyword>
<evidence type="ECO:0000313" key="3">
    <source>
        <dbReference type="Proteomes" id="UP000002221"/>
    </source>
</evidence>
<keyword evidence="1" id="KW-0732">Signal</keyword>
<dbReference type="Proteomes" id="UP000002221">
    <property type="component" value="Chromosome"/>
</dbReference>
<feature type="signal peptide" evidence="1">
    <location>
        <begin position="1"/>
        <end position="20"/>
    </location>
</feature>
<dbReference type="EMBL" id="CP001807">
    <property type="protein sequence ID" value="ACY47711.1"/>
    <property type="molecule type" value="Genomic_DNA"/>
</dbReference>
<dbReference type="HOGENOM" id="CLU_1474099_0_0_10"/>